<dbReference type="Proteomes" id="UP001334248">
    <property type="component" value="Unassembled WGS sequence"/>
</dbReference>
<feature type="region of interest" description="Disordered" evidence="1">
    <location>
        <begin position="1"/>
        <end position="36"/>
    </location>
</feature>
<feature type="compositionally biased region" description="Polar residues" evidence="1">
    <location>
        <begin position="430"/>
        <end position="449"/>
    </location>
</feature>
<dbReference type="PANTHER" id="PTHR46023:SF6">
    <property type="entry name" value="LIPASE CLASS 3 FAMILY PROTEIN"/>
    <property type="match status" value="1"/>
</dbReference>
<feature type="compositionally biased region" description="Basic residues" evidence="1">
    <location>
        <begin position="1"/>
        <end position="10"/>
    </location>
</feature>
<reference evidence="3 4" key="1">
    <citation type="journal article" date="2023" name="Res Sq">
        <title>Genomic and morphological characterization of Knufia obscura isolated from the Mars 2020 spacecraft assembly facility.</title>
        <authorList>
            <person name="Chander A.M."/>
            <person name="Teixeira M.M."/>
            <person name="Singh N.K."/>
            <person name="Williams M.P."/>
            <person name="Parker C.W."/>
            <person name="Leo P."/>
            <person name="Stajich J.E."/>
            <person name="Torok T."/>
            <person name="Tighe S."/>
            <person name="Mason C.E."/>
            <person name="Venkateswaran K."/>
        </authorList>
    </citation>
    <scope>NUCLEOTIDE SEQUENCE [LARGE SCALE GENOMIC DNA]</scope>
    <source>
        <strain evidence="3 4">CCFEE 5817</strain>
    </source>
</reference>
<evidence type="ECO:0000313" key="4">
    <source>
        <dbReference type="Proteomes" id="UP001334248"/>
    </source>
</evidence>
<dbReference type="Pfam" id="PF01764">
    <property type="entry name" value="Lipase_3"/>
    <property type="match status" value="1"/>
</dbReference>
<organism evidence="3 4">
    <name type="scientific">Knufia obscura</name>
    <dbReference type="NCBI Taxonomy" id="1635080"/>
    <lineage>
        <taxon>Eukaryota</taxon>
        <taxon>Fungi</taxon>
        <taxon>Dikarya</taxon>
        <taxon>Ascomycota</taxon>
        <taxon>Pezizomycotina</taxon>
        <taxon>Eurotiomycetes</taxon>
        <taxon>Chaetothyriomycetidae</taxon>
        <taxon>Chaetothyriales</taxon>
        <taxon>Trichomeriaceae</taxon>
        <taxon>Knufia</taxon>
    </lineage>
</organism>
<feature type="region of interest" description="Disordered" evidence="1">
    <location>
        <begin position="430"/>
        <end position="464"/>
    </location>
</feature>
<feature type="compositionally biased region" description="Polar residues" evidence="1">
    <location>
        <begin position="488"/>
        <end position="502"/>
    </location>
</feature>
<dbReference type="GeneID" id="89993874"/>
<evidence type="ECO:0000256" key="1">
    <source>
        <dbReference type="SAM" id="MobiDB-lite"/>
    </source>
</evidence>
<feature type="region of interest" description="Disordered" evidence="1">
    <location>
        <begin position="483"/>
        <end position="502"/>
    </location>
</feature>
<name>A0ABR0S184_9EURO</name>
<evidence type="ECO:0000313" key="3">
    <source>
        <dbReference type="EMBL" id="KAK5946283.1"/>
    </source>
</evidence>
<sequence length="555" mass="61356">MGLFGHKHKPAACAPQPPQTTPMTYAPSSQTVASPPPYYQQAPATVPPPSQYAMQTSEDFMSVDDFNAVQRAIDQDAVIDQFSDIISRIDEDRWDDNDDDFSILLAEESSYTSNGLEETTRAIVPSRNLRERRPTNQSRAQKITIWSKVSFYANSRLPVNLPPLRCYLPTWPMICLAAQYSANAYRTPQSSHERSAFVSADARLGTKAMVMKSVPCDDKKTLVFAIRGTSTLSLRDWNVNLHTAPVSPAGFLDDEGNLCHAGFLRVAKAMIKPIAMRLRTLLEENPSRASCSLLITGHSAGGAVAALLFSHMLSSVRSELSILTDCFKRVHCVTFGAPPVSLLPLSKPDSKRYHKSLFFSLMNEFDPVVRAEKAYVRSLVDLLSSPLPNVSNQRKAASAKKSFSCLQQSMSKLDLTLSKVDLTNPQSMAAINPLKSKQSRTNASQSNVSIKPPFQPARPPSSPLWQVPTATLSNAGRLVIMRIPPQPSQNTRRGSNLQRTTGNRWEKDNLSRVTAHTVTDEQLRQVIFGDPGMHAMEIYLRRVDMLALKAVTARG</sequence>
<dbReference type="InterPro" id="IPR002921">
    <property type="entry name" value="Fungal_lipase-type"/>
</dbReference>
<dbReference type="EMBL" id="JAVHJV010000001">
    <property type="protein sequence ID" value="KAK5946283.1"/>
    <property type="molecule type" value="Genomic_DNA"/>
</dbReference>
<feature type="compositionally biased region" description="Pro residues" evidence="1">
    <location>
        <begin position="453"/>
        <end position="462"/>
    </location>
</feature>
<dbReference type="Gene3D" id="3.40.50.1820">
    <property type="entry name" value="alpha/beta hydrolase"/>
    <property type="match status" value="1"/>
</dbReference>
<dbReference type="SUPFAM" id="SSF53474">
    <property type="entry name" value="alpha/beta-Hydrolases"/>
    <property type="match status" value="1"/>
</dbReference>
<dbReference type="CDD" id="cd00519">
    <property type="entry name" value="Lipase_3"/>
    <property type="match status" value="1"/>
</dbReference>
<keyword evidence="4" id="KW-1185">Reference proteome</keyword>
<protein>
    <recommendedName>
        <fullName evidence="2">Fungal lipase-type domain-containing protein</fullName>
    </recommendedName>
</protein>
<evidence type="ECO:0000259" key="2">
    <source>
        <dbReference type="Pfam" id="PF01764"/>
    </source>
</evidence>
<comment type="caution">
    <text evidence="3">The sequence shown here is derived from an EMBL/GenBank/DDBJ whole genome shotgun (WGS) entry which is preliminary data.</text>
</comment>
<gene>
    <name evidence="3" type="ORF">PMZ80_000425</name>
</gene>
<dbReference type="PANTHER" id="PTHR46023">
    <property type="entry name" value="LIPASE CLASS 3 PROTEIN-LIKE"/>
    <property type="match status" value="1"/>
</dbReference>
<feature type="domain" description="Fungal lipase-type" evidence="2">
    <location>
        <begin position="223"/>
        <end position="371"/>
    </location>
</feature>
<dbReference type="InterPro" id="IPR029058">
    <property type="entry name" value="AB_hydrolase_fold"/>
</dbReference>
<proteinExistence type="predicted"/>
<dbReference type="RefSeq" id="XP_064734373.1">
    <property type="nucleotide sequence ID" value="XM_064868876.1"/>
</dbReference>
<accession>A0ABR0S184</accession>